<dbReference type="Proteomes" id="UP000256845">
    <property type="component" value="Unassembled WGS sequence"/>
</dbReference>
<gene>
    <name evidence="1" type="ORF">DFP90_1011135</name>
</gene>
<organism evidence="1 2">
    <name type="scientific">Aestuariispira insulae</name>
    <dbReference type="NCBI Taxonomy" id="1461337"/>
    <lineage>
        <taxon>Bacteria</taxon>
        <taxon>Pseudomonadati</taxon>
        <taxon>Pseudomonadota</taxon>
        <taxon>Alphaproteobacteria</taxon>
        <taxon>Rhodospirillales</taxon>
        <taxon>Kiloniellaceae</taxon>
        <taxon>Aestuariispira</taxon>
    </lineage>
</organism>
<reference evidence="1 2" key="1">
    <citation type="submission" date="2018-07" db="EMBL/GenBank/DDBJ databases">
        <title>Genomic Encyclopedia of Type Strains, Phase III (KMG-III): the genomes of soil and plant-associated and newly described type strains.</title>
        <authorList>
            <person name="Whitman W."/>
        </authorList>
    </citation>
    <scope>NUCLEOTIDE SEQUENCE [LARGE SCALE GENOMIC DNA]</scope>
    <source>
        <strain evidence="1 2">CECT 8488</strain>
    </source>
</reference>
<dbReference type="AlphaFoldDB" id="A0A3D9HXV2"/>
<sequence length="102" mass="11041">MPTGELIVARDGLNRKKKESAKMRRVALLTSNHVAPGRCDAGFVKAGPEAFMRNPAFSLTFLQGAFQDSAVQIIGNGDIAGHDEKLEKKALLGKDIRHRSPA</sequence>
<evidence type="ECO:0000313" key="2">
    <source>
        <dbReference type="Proteomes" id="UP000256845"/>
    </source>
</evidence>
<accession>A0A3D9HXV2</accession>
<keyword evidence="2" id="KW-1185">Reference proteome</keyword>
<dbReference type="EMBL" id="QRDW01000001">
    <property type="protein sequence ID" value="RED54332.1"/>
    <property type="molecule type" value="Genomic_DNA"/>
</dbReference>
<evidence type="ECO:0000313" key="1">
    <source>
        <dbReference type="EMBL" id="RED54332.1"/>
    </source>
</evidence>
<name>A0A3D9HXV2_9PROT</name>
<comment type="caution">
    <text evidence="1">The sequence shown here is derived from an EMBL/GenBank/DDBJ whole genome shotgun (WGS) entry which is preliminary data.</text>
</comment>
<protein>
    <submittedName>
        <fullName evidence="1">Uncharacterized protein</fullName>
    </submittedName>
</protein>
<proteinExistence type="predicted"/>